<evidence type="ECO:0000256" key="2">
    <source>
        <dbReference type="ARBA" id="ARBA00023015"/>
    </source>
</evidence>
<sequence>MDEQAARRAVARMARELVEQNEGPGNLALMGIQRRGVQIADLIQSEIERTEDVIVPSGSLDITLYRDDLMAIGPLPVVGATVLPEGGVDEKVVVIVDDVLFTGRTVRAALNELMDFGRPARVSLCVLVDRGEREFPIQPNVVGKTVTVPPGQSVEVSVPDLDDGWGVDIVSLASEAGS</sequence>
<dbReference type="InterPro" id="IPR000836">
    <property type="entry name" value="PRTase_dom"/>
</dbReference>
<dbReference type="AlphaFoldDB" id="A0A381PM67"/>
<dbReference type="HAMAP" id="MF_01219">
    <property type="entry name" value="PyrR"/>
    <property type="match status" value="1"/>
</dbReference>
<accession>A0A381PM67</accession>
<dbReference type="Gene3D" id="3.40.50.2020">
    <property type="match status" value="1"/>
</dbReference>
<reference evidence="5" key="1">
    <citation type="submission" date="2018-05" db="EMBL/GenBank/DDBJ databases">
        <authorList>
            <person name="Lanie J.A."/>
            <person name="Ng W.-L."/>
            <person name="Kazmierczak K.M."/>
            <person name="Andrzejewski T.M."/>
            <person name="Davidsen T.M."/>
            <person name="Wayne K.J."/>
            <person name="Tettelin H."/>
            <person name="Glass J.I."/>
            <person name="Rusch D."/>
            <person name="Podicherti R."/>
            <person name="Tsui H.-C.T."/>
            <person name="Winkler M.E."/>
        </authorList>
    </citation>
    <scope>NUCLEOTIDE SEQUENCE</scope>
</reference>
<dbReference type="EMBL" id="UINC01001016">
    <property type="protein sequence ID" value="SUZ67558.1"/>
    <property type="molecule type" value="Genomic_DNA"/>
</dbReference>
<feature type="domain" description="Phosphoribosyltransferase" evidence="4">
    <location>
        <begin position="4"/>
        <end position="141"/>
    </location>
</feature>
<organism evidence="5">
    <name type="scientific">marine metagenome</name>
    <dbReference type="NCBI Taxonomy" id="408172"/>
    <lineage>
        <taxon>unclassified sequences</taxon>
        <taxon>metagenomes</taxon>
        <taxon>ecological metagenomes</taxon>
    </lineage>
</organism>
<gene>
    <name evidence="5" type="ORF">METZ01_LOCUS20412</name>
</gene>
<dbReference type="Pfam" id="PF00156">
    <property type="entry name" value="Pribosyltran"/>
    <property type="match status" value="1"/>
</dbReference>
<name>A0A381PM67_9ZZZZ</name>
<dbReference type="InterPro" id="IPR023050">
    <property type="entry name" value="PyrR"/>
</dbReference>
<comment type="similarity">
    <text evidence="1">Belongs to the purine/pyrimidine phosphoribosyltransferase family. PyrR subfamily.</text>
</comment>
<dbReference type="NCBIfam" id="NF003549">
    <property type="entry name" value="PRK05205.1-5"/>
    <property type="match status" value="1"/>
</dbReference>
<evidence type="ECO:0000256" key="1">
    <source>
        <dbReference type="ARBA" id="ARBA00005565"/>
    </source>
</evidence>
<dbReference type="InterPro" id="IPR050137">
    <property type="entry name" value="PyrR_bifunctional"/>
</dbReference>
<dbReference type="PANTHER" id="PTHR11608:SF0">
    <property type="entry name" value="BIFUNCTIONAL PROTEIN PYRR"/>
    <property type="match status" value="1"/>
</dbReference>
<evidence type="ECO:0000259" key="4">
    <source>
        <dbReference type="Pfam" id="PF00156"/>
    </source>
</evidence>
<keyword evidence="3" id="KW-0804">Transcription</keyword>
<dbReference type="FunFam" id="3.40.50.2020:FF:000020">
    <property type="entry name" value="Bifunctional protein PyrR"/>
    <property type="match status" value="1"/>
</dbReference>
<evidence type="ECO:0000256" key="3">
    <source>
        <dbReference type="ARBA" id="ARBA00023163"/>
    </source>
</evidence>
<dbReference type="CDD" id="cd06223">
    <property type="entry name" value="PRTases_typeI"/>
    <property type="match status" value="1"/>
</dbReference>
<keyword evidence="2" id="KW-0805">Transcription regulation</keyword>
<dbReference type="InterPro" id="IPR029057">
    <property type="entry name" value="PRTase-like"/>
</dbReference>
<evidence type="ECO:0000313" key="5">
    <source>
        <dbReference type="EMBL" id="SUZ67558.1"/>
    </source>
</evidence>
<dbReference type="SUPFAM" id="SSF53271">
    <property type="entry name" value="PRTase-like"/>
    <property type="match status" value="1"/>
</dbReference>
<proteinExistence type="inferred from homology"/>
<protein>
    <recommendedName>
        <fullName evidence="4">Phosphoribosyltransferase domain-containing protein</fullName>
    </recommendedName>
</protein>
<dbReference type="PANTHER" id="PTHR11608">
    <property type="entry name" value="BIFUNCTIONAL PROTEIN PYRR"/>
    <property type="match status" value="1"/>
</dbReference>